<dbReference type="Pfam" id="PF10375">
    <property type="entry name" value="GRAB"/>
    <property type="match status" value="1"/>
</dbReference>
<evidence type="ECO:0000313" key="7">
    <source>
        <dbReference type="EMBL" id="KAF8483306.1"/>
    </source>
</evidence>
<dbReference type="EMBL" id="WHVB01000004">
    <property type="protein sequence ID" value="KAF8483306.1"/>
    <property type="molecule type" value="Genomic_DNA"/>
</dbReference>
<proteinExistence type="predicted"/>
<dbReference type="GO" id="GO:0006888">
    <property type="term" value="P:endoplasmic reticulum to Golgi vesicle-mediated transport"/>
    <property type="evidence" value="ECO:0007669"/>
    <property type="project" value="TreeGrafter"/>
</dbReference>
<evidence type="ECO:0000256" key="2">
    <source>
        <dbReference type="ARBA" id="ARBA00023034"/>
    </source>
</evidence>
<keyword evidence="8" id="KW-1185">Reference proteome</keyword>
<feature type="domain" description="GRIP" evidence="6">
    <location>
        <begin position="294"/>
        <end position="345"/>
    </location>
</feature>
<dbReference type="InterPro" id="IPR019459">
    <property type="entry name" value="GRAB"/>
</dbReference>
<comment type="subcellular location">
    <subcellularLocation>
        <location evidence="1">Golgi apparatus</location>
    </subcellularLocation>
</comment>
<evidence type="ECO:0000259" key="6">
    <source>
        <dbReference type="PROSITE" id="PS50913"/>
    </source>
</evidence>
<evidence type="ECO:0000256" key="3">
    <source>
        <dbReference type="ARBA" id="ARBA00023054"/>
    </source>
</evidence>
<dbReference type="PANTHER" id="PTHR18921">
    <property type="entry name" value="MYOSIN HEAVY CHAIN - RELATED"/>
    <property type="match status" value="1"/>
</dbReference>
<dbReference type="GO" id="GO:0005794">
    <property type="term" value="C:Golgi apparatus"/>
    <property type="evidence" value="ECO:0007669"/>
    <property type="project" value="UniProtKB-SubCell"/>
</dbReference>
<gene>
    <name evidence="7" type="ORF">DFH94DRAFT_626486</name>
</gene>
<feature type="region of interest" description="Disordered" evidence="5">
    <location>
        <begin position="386"/>
        <end position="430"/>
    </location>
</feature>
<dbReference type="Gene3D" id="1.10.287.1490">
    <property type="match status" value="1"/>
</dbReference>
<dbReference type="InterPro" id="IPR000237">
    <property type="entry name" value="GRIP_dom"/>
</dbReference>
<evidence type="ECO:0000313" key="8">
    <source>
        <dbReference type="Proteomes" id="UP000759537"/>
    </source>
</evidence>
<evidence type="ECO:0000256" key="1">
    <source>
        <dbReference type="ARBA" id="ARBA00004555"/>
    </source>
</evidence>
<evidence type="ECO:0000256" key="4">
    <source>
        <dbReference type="SAM" id="Coils"/>
    </source>
</evidence>
<dbReference type="GO" id="GO:0031267">
    <property type="term" value="F:small GTPase binding"/>
    <property type="evidence" value="ECO:0007669"/>
    <property type="project" value="TreeGrafter"/>
</dbReference>
<dbReference type="PANTHER" id="PTHR18921:SF2">
    <property type="entry name" value="THYROID RECEPTOR-INTERACTING PROTEIN 11"/>
    <property type="match status" value="1"/>
</dbReference>
<dbReference type="GO" id="GO:0007030">
    <property type="term" value="P:Golgi organization"/>
    <property type="evidence" value="ECO:0007669"/>
    <property type="project" value="TreeGrafter"/>
</dbReference>
<feature type="coiled-coil region" evidence="4">
    <location>
        <begin position="26"/>
        <end position="180"/>
    </location>
</feature>
<comment type="caution">
    <text evidence="7">The sequence shown here is derived from an EMBL/GenBank/DDBJ whole genome shotgun (WGS) entry which is preliminary data.</text>
</comment>
<feature type="coiled-coil region" evidence="4">
    <location>
        <begin position="224"/>
        <end position="275"/>
    </location>
</feature>
<dbReference type="PROSITE" id="PS50913">
    <property type="entry name" value="GRIP"/>
    <property type="match status" value="1"/>
</dbReference>
<reference evidence="7" key="1">
    <citation type="submission" date="2019-10" db="EMBL/GenBank/DDBJ databases">
        <authorList>
            <consortium name="DOE Joint Genome Institute"/>
            <person name="Kuo A."/>
            <person name="Miyauchi S."/>
            <person name="Kiss E."/>
            <person name="Drula E."/>
            <person name="Kohler A."/>
            <person name="Sanchez-Garcia M."/>
            <person name="Andreopoulos B."/>
            <person name="Barry K.W."/>
            <person name="Bonito G."/>
            <person name="Buee M."/>
            <person name="Carver A."/>
            <person name="Chen C."/>
            <person name="Cichocki N."/>
            <person name="Clum A."/>
            <person name="Culley D."/>
            <person name="Crous P.W."/>
            <person name="Fauchery L."/>
            <person name="Girlanda M."/>
            <person name="Hayes R."/>
            <person name="Keri Z."/>
            <person name="LaButti K."/>
            <person name="Lipzen A."/>
            <person name="Lombard V."/>
            <person name="Magnuson J."/>
            <person name="Maillard F."/>
            <person name="Morin E."/>
            <person name="Murat C."/>
            <person name="Nolan M."/>
            <person name="Ohm R."/>
            <person name="Pangilinan J."/>
            <person name="Pereira M."/>
            <person name="Perotto S."/>
            <person name="Peter M."/>
            <person name="Riley R."/>
            <person name="Sitrit Y."/>
            <person name="Stielow B."/>
            <person name="Szollosi G."/>
            <person name="Zifcakova L."/>
            <person name="Stursova M."/>
            <person name="Spatafora J.W."/>
            <person name="Tedersoo L."/>
            <person name="Vaario L.-M."/>
            <person name="Yamada A."/>
            <person name="Yan M."/>
            <person name="Wang P."/>
            <person name="Xu J."/>
            <person name="Bruns T."/>
            <person name="Baldrian P."/>
            <person name="Vilgalys R."/>
            <person name="Henrissat B."/>
            <person name="Grigoriev I.V."/>
            <person name="Hibbett D."/>
            <person name="Nagy L.G."/>
            <person name="Martin F.M."/>
        </authorList>
    </citation>
    <scope>NUCLEOTIDE SEQUENCE</scope>
    <source>
        <strain evidence="7">Prilba</strain>
    </source>
</reference>
<keyword evidence="2" id="KW-0333">Golgi apparatus</keyword>
<keyword evidence="3 4" id="KW-0175">Coiled coil</keyword>
<organism evidence="7 8">
    <name type="scientific">Russula ochroleuca</name>
    <dbReference type="NCBI Taxonomy" id="152965"/>
    <lineage>
        <taxon>Eukaryota</taxon>
        <taxon>Fungi</taxon>
        <taxon>Dikarya</taxon>
        <taxon>Basidiomycota</taxon>
        <taxon>Agaricomycotina</taxon>
        <taxon>Agaricomycetes</taxon>
        <taxon>Russulales</taxon>
        <taxon>Russulaceae</taxon>
        <taxon>Russula</taxon>
    </lineage>
</organism>
<evidence type="ECO:0000256" key="5">
    <source>
        <dbReference type="SAM" id="MobiDB-lite"/>
    </source>
</evidence>
<dbReference type="AlphaFoldDB" id="A0A9P5TBR4"/>
<reference evidence="7" key="2">
    <citation type="journal article" date="2020" name="Nat. Commun.">
        <title>Large-scale genome sequencing of mycorrhizal fungi provides insights into the early evolution of symbiotic traits.</title>
        <authorList>
            <person name="Miyauchi S."/>
            <person name="Kiss E."/>
            <person name="Kuo A."/>
            <person name="Drula E."/>
            <person name="Kohler A."/>
            <person name="Sanchez-Garcia M."/>
            <person name="Morin E."/>
            <person name="Andreopoulos B."/>
            <person name="Barry K.W."/>
            <person name="Bonito G."/>
            <person name="Buee M."/>
            <person name="Carver A."/>
            <person name="Chen C."/>
            <person name="Cichocki N."/>
            <person name="Clum A."/>
            <person name="Culley D."/>
            <person name="Crous P.W."/>
            <person name="Fauchery L."/>
            <person name="Girlanda M."/>
            <person name="Hayes R.D."/>
            <person name="Keri Z."/>
            <person name="LaButti K."/>
            <person name="Lipzen A."/>
            <person name="Lombard V."/>
            <person name="Magnuson J."/>
            <person name="Maillard F."/>
            <person name="Murat C."/>
            <person name="Nolan M."/>
            <person name="Ohm R.A."/>
            <person name="Pangilinan J."/>
            <person name="Pereira M.F."/>
            <person name="Perotto S."/>
            <person name="Peter M."/>
            <person name="Pfister S."/>
            <person name="Riley R."/>
            <person name="Sitrit Y."/>
            <person name="Stielow J.B."/>
            <person name="Szollosi G."/>
            <person name="Zifcakova L."/>
            <person name="Stursova M."/>
            <person name="Spatafora J.W."/>
            <person name="Tedersoo L."/>
            <person name="Vaario L.M."/>
            <person name="Yamada A."/>
            <person name="Yan M."/>
            <person name="Wang P."/>
            <person name="Xu J."/>
            <person name="Bruns T."/>
            <person name="Baldrian P."/>
            <person name="Vilgalys R."/>
            <person name="Dunand C."/>
            <person name="Henrissat B."/>
            <person name="Grigoriev I.V."/>
            <person name="Hibbett D."/>
            <person name="Nagy L.G."/>
            <person name="Martin F.M."/>
        </authorList>
    </citation>
    <scope>NUCLEOTIDE SEQUENCE</scope>
    <source>
        <strain evidence="7">Prilba</strain>
    </source>
</reference>
<dbReference type="Proteomes" id="UP000759537">
    <property type="component" value="Unassembled WGS sequence"/>
</dbReference>
<dbReference type="OrthoDB" id="425925at2759"/>
<protein>
    <recommendedName>
        <fullName evidence="6">GRIP domain-containing protein</fullName>
    </recommendedName>
</protein>
<accession>A0A9P5TBR4</accession>
<sequence>MLNGFKASVNGLHQHHNGAQEGLDPTSKLQQELERTRAERDELASQYRNLLGKLHNMRNTLGNKLKQDAAELDVREQQIAQLTAQNEDLLSTVEALQSEVLASNAESERASRELDAMRQEISGESLQREQALREARAELERARTARDDWEAEAMAQRVRVDEARSTLEATYRELAGAKEAGERDAAARDAEAERANNLQAVLEDFQSAKDHELLQAVGEREAQLADITQSLAEYKHRALQAELQLEENSTDNARRQALEQEVKEKTLLIGKLRHEAVIINEHLMEALRRLRRGSANTSVDRRLVTNVLLTFLCTPREDTKRFEMLGLLASILSWSDEERVRAGLQRMGNNPASANSPARPRALELEKTDETESFSRLWVEFLLQEAASGDPSSPPATPTHTALGYSPHTRKMDLVTTPTRKGKERALDPT</sequence>
<name>A0A9P5TBR4_9AGAM</name>